<accession>A0A5B7CV90</accession>
<feature type="transmembrane region" description="Helical" evidence="1">
    <location>
        <begin position="72"/>
        <end position="96"/>
    </location>
</feature>
<dbReference type="EMBL" id="VSRR010000206">
    <property type="protein sequence ID" value="MPC12256.1"/>
    <property type="molecule type" value="Genomic_DNA"/>
</dbReference>
<proteinExistence type="predicted"/>
<protein>
    <submittedName>
        <fullName evidence="2">Uncharacterized protein</fullName>
    </submittedName>
</protein>
<evidence type="ECO:0000313" key="3">
    <source>
        <dbReference type="Proteomes" id="UP000324222"/>
    </source>
</evidence>
<keyword evidence="1" id="KW-1133">Transmembrane helix</keyword>
<comment type="caution">
    <text evidence="2">The sequence shown here is derived from an EMBL/GenBank/DDBJ whole genome shotgun (WGS) entry which is preliminary data.</text>
</comment>
<sequence>MCHIHSAWNLSPPTPAVVPQHSAPLSTVPHEPLTAQGVNTGCLGVCGLLQESVTPLCPLLPSSSTAAFGLPLIFRISVLSLLLLLLPLLLLLLLLLPLLGRVNYTWPAIREVCRQPKDPHFCLAGSFVSTPKNMSSSDYCQCTEQKVQKIVLG</sequence>
<evidence type="ECO:0000256" key="1">
    <source>
        <dbReference type="SAM" id="Phobius"/>
    </source>
</evidence>
<evidence type="ECO:0000313" key="2">
    <source>
        <dbReference type="EMBL" id="MPC12256.1"/>
    </source>
</evidence>
<keyword evidence="3" id="KW-1185">Reference proteome</keyword>
<name>A0A5B7CV90_PORTR</name>
<keyword evidence="1" id="KW-0812">Transmembrane</keyword>
<dbReference type="Proteomes" id="UP000324222">
    <property type="component" value="Unassembled WGS sequence"/>
</dbReference>
<keyword evidence="1" id="KW-0472">Membrane</keyword>
<reference evidence="2 3" key="1">
    <citation type="submission" date="2019-05" db="EMBL/GenBank/DDBJ databases">
        <title>Another draft genome of Portunus trituberculatus and its Hox gene families provides insights of decapod evolution.</title>
        <authorList>
            <person name="Jeong J.-H."/>
            <person name="Song I."/>
            <person name="Kim S."/>
            <person name="Choi T."/>
            <person name="Kim D."/>
            <person name="Ryu S."/>
            <person name="Kim W."/>
        </authorList>
    </citation>
    <scope>NUCLEOTIDE SEQUENCE [LARGE SCALE GENOMIC DNA]</scope>
    <source>
        <tissue evidence="2">Muscle</tissue>
    </source>
</reference>
<gene>
    <name evidence="2" type="ORF">E2C01_004938</name>
</gene>
<organism evidence="2 3">
    <name type="scientific">Portunus trituberculatus</name>
    <name type="common">Swimming crab</name>
    <name type="synonym">Neptunus trituberculatus</name>
    <dbReference type="NCBI Taxonomy" id="210409"/>
    <lineage>
        <taxon>Eukaryota</taxon>
        <taxon>Metazoa</taxon>
        <taxon>Ecdysozoa</taxon>
        <taxon>Arthropoda</taxon>
        <taxon>Crustacea</taxon>
        <taxon>Multicrustacea</taxon>
        <taxon>Malacostraca</taxon>
        <taxon>Eumalacostraca</taxon>
        <taxon>Eucarida</taxon>
        <taxon>Decapoda</taxon>
        <taxon>Pleocyemata</taxon>
        <taxon>Brachyura</taxon>
        <taxon>Eubrachyura</taxon>
        <taxon>Portunoidea</taxon>
        <taxon>Portunidae</taxon>
        <taxon>Portuninae</taxon>
        <taxon>Portunus</taxon>
    </lineage>
</organism>
<dbReference type="AlphaFoldDB" id="A0A5B7CV90"/>